<dbReference type="Gene3D" id="3.30.530.20">
    <property type="match status" value="1"/>
</dbReference>
<dbReference type="EMBL" id="CAJPEV010005982">
    <property type="protein sequence ID" value="CAG0903726.1"/>
    <property type="molecule type" value="Genomic_DNA"/>
</dbReference>
<reference evidence="2" key="1">
    <citation type="submission" date="2020-11" db="EMBL/GenBank/DDBJ databases">
        <authorList>
            <person name="Tran Van P."/>
        </authorList>
    </citation>
    <scope>NUCLEOTIDE SEQUENCE</scope>
</reference>
<evidence type="ECO:0000313" key="3">
    <source>
        <dbReference type="Proteomes" id="UP000677054"/>
    </source>
</evidence>
<dbReference type="GO" id="GO:0008289">
    <property type="term" value="F:lipid binding"/>
    <property type="evidence" value="ECO:0007669"/>
    <property type="project" value="InterPro"/>
</dbReference>
<protein>
    <recommendedName>
        <fullName evidence="1">START domain-containing protein</fullName>
    </recommendedName>
</protein>
<dbReference type="InterPro" id="IPR023393">
    <property type="entry name" value="START-like_dom_sf"/>
</dbReference>
<dbReference type="InterPro" id="IPR002913">
    <property type="entry name" value="START_lipid-bd_dom"/>
</dbReference>
<feature type="domain" description="START" evidence="1">
    <location>
        <begin position="1"/>
        <end position="113"/>
    </location>
</feature>
<name>A0A7R9AFY0_9CRUS</name>
<gene>
    <name evidence="2" type="ORF">DSTB1V02_LOCUS13262</name>
</gene>
<dbReference type="EMBL" id="LR905499">
    <property type="protein sequence ID" value="CAD7253513.1"/>
    <property type="molecule type" value="Genomic_DNA"/>
</dbReference>
<accession>A0A7R9AFY0</accession>
<organism evidence="2">
    <name type="scientific">Darwinula stevensoni</name>
    <dbReference type="NCBI Taxonomy" id="69355"/>
    <lineage>
        <taxon>Eukaryota</taxon>
        <taxon>Metazoa</taxon>
        <taxon>Ecdysozoa</taxon>
        <taxon>Arthropoda</taxon>
        <taxon>Crustacea</taxon>
        <taxon>Oligostraca</taxon>
        <taxon>Ostracoda</taxon>
        <taxon>Podocopa</taxon>
        <taxon>Podocopida</taxon>
        <taxon>Darwinulocopina</taxon>
        <taxon>Darwinuloidea</taxon>
        <taxon>Darwinulidae</taxon>
        <taxon>Darwinula</taxon>
    </lineage>
</organism>
<sequence>MEPKLGGILASRDFVYVSLGRKIEDSYFVCMCSTEWPEKEPKQDMVRVEVEEGSGLSFSPDPEHKTTRTLLRWVISMDMKIPLVPTLFLHQLHVEGCRQYVLCMRKYLSMRQELLLPAS</sequence>
<evidence type="ECO:0000259" key="1">
    <source>
        <dbReference type="PROSITE" id="PS50848"/>
    </source>
</evidence>
<dbReference type="SUPFAM" id="SSF55961">
    <property type="entry name" value="Bet v1-like"/>
    <property type="match status" value="1"/>
</dbReference>
<dbReference type="Pfam" id="PF01852">
    <property type="entry name" value="START"/>
    <property type="match status" value="1"/>
</dbReference>
<dbReference type="AlphaFoldDB" id="A0A7R9AFY0"/>
<dbReference type="Proteomes" id="UP000677054">
    <property type="component" value="Unassembled WGS sequence"/>
</dbReference>
<dbReference type="PROSITE" id="PS50848">
    <property type="entry name" value="START"/>
    <property type="match status" value="1"/>
</dbReference>
<dbReference type="OrthoDB" id="74575at2759"/>
<proteinExistence type="predicted"/>
<evidence type="ECO:0000313" key="2">
    <source>
        <dbReference type="EMBL" id="CAD7253513.1"/>
    </source>
</evidence>
<keyword evidence="3" id="KW-1185">Reference proteome</keyword>